<dbReference type="PANTHER" id="PTHR35552:SF1">
    <property type="entry name" value="MEDIATOR OF RNA POLYMERASE II TRANSCRIPTION SUBUNIT 8"/>
    <property type="match status" value="1"/>
</dbReference>
<evidence type="ECO:0000313" key="3">
    <source>
        <dbReference type="Proteomes" id="UP000237105"/>
    </source>
</evidence>
<dbReference type="InterPro" id="IPR038795">
    <property type="entry name" value="MED8_plant"/>
</dbReference>
<evidence type="ECO:0000256" key="1">
    <source>
        <dbReference type="SAM" id="MobiDB-lite"/>
    </source>
</evidence>
<gene>
    <name evidence="2" type="ORF">PanWU01x14_298560</name>
</gene>
<organism evidence="2 3">
    <name type="scientific">Parasponia andersonii</name>
    <name type="common">Sponia andersonii</name>
    <dbReference type="NCBI Taxonomy" id="3476"/>
    <lineage>
        <taxon>Eukaryota</taxon>
        <taxon>Viridiplantae</taxon>
        <taxon>Streptophyta</taxon>
        <taxon>Embryophyta</taxon>
        <taxon>Tracheophyta</taxon>
        <taxon>Spermatophyta</taxon>
        <taxon>Magnoliopsida</taxon>
        <taxon>eudicotyledons</taxon>
        <taxon>Gunneridae</taxon>
        <taxon>Pentapetalae</taxon>
        <taxon>rosids</taxon>
        <taxon>fabids</taxon>
        <taxon>Rosales</taxon>
        <taxon>Cannabaceae</taxon>
        <taxon>Parasponia</taxon>
    </lineage>
</organism>
<accession>A0A2P5AUQ0</accession>
<name>A0A2P5AUQ0_PARAD</name>
<sequence>MSATMSSPSLLPRMQQFGLSGNNPQRSHATQILGDQMFNMGAGNPGAMMPIQQQQQQQQHNTQGAFGNMAQNAQNLQSGMAALQSNPQNHPNFAQQRQQNQQ</sequence>
<dbReference type="GO" id="GO:0016592">
    <property type="term" value="C:mediator complex"/>
    <property type="evidence" value="ECO:0007669"/>
    <property type="project" value="InterPro"/>
</dbReference>
<reference evidence="3" key="1">
    <citation type="submission" date="2016-06" db="EMBL/GenBank/DDBJ databases">
        <title>Parallel loss of symbiosis genes in relatives of nitrogen-fixing non-legume Parasponia.</title>
        <authorList>
            <person name="Van Velzen R."/>
            <person name="Holmer R."/>
            <person name="Bu F."/>
            <person name="Rutten L."/>
            <person name="Van Zeijl A."/>
            <person name="Liu W."/>
            <person name="Santuari L."/>
            <person name="Cao Q."/>
            <person name="Sharma T."/>
            <person name="Shen D."/>
            <person name="Roswanjaya Y."/>
            <person name="Wardhani T."/>
            <person name="Kalhor M.S."/>
            <person name="Jansen J."/>
            <person name="Van den Hoogen J."/>
            <person name="Gungor B."/>
            <person name="Hartog M."/>
            <person name="Hontelez J."/>
            <person name="Verver J."/>
            <person name="Yang W.-C."/>
            <person name="Schijlen E."/>
            <person name="Repin R."/>
            <person name="Schilthuizen M."/>
            <person name="Schranz E."/>
            <person name="Heidstra R."/>
            <person name="Miyata K."/>
            <person name="Fedorova E."/>
            <person name="Kohlen W."/>
            <person name="Bisseling T."/>
            <person name="Smit S."/>
            <person name="Geurts R."/>
        </authorList>
    </citation>
    <scope>NUCLEOTIDE SEQUENCE [LARGE SCALE GENOMIC DNA]</scope>
    <source>
        <strain evidence="3">cv. WU1-14</strain>
    </source>
</reference>
<comment type="caution">
    <text evidence="2">The sequence shown here is derived from an EMBL/GenBank/DDBJ whole genome shotgun (WGS) entry which is preliminary data.</text>
</comment>
<dbReference type="PANTHER" id="PTHR35552">
    <property type="entry name" value="MEDIATOR OF RNA POLYMERASE II TRANSCRIPTION SUBUNIT 8"/>
    <property type="match status" value="1"/>
</dbReference>
<dbReference type="Proteomes" id="UP000237105">
    <property type="component" value="Unassembled WGS sequence"/>
</dbReference>
<dbReference type="OrthoDB" id="1732541at2759"/>
<dbReference type="EMBL" id="JXTB01000442">
    <property type="protein sequence ID" value="PON40287.1"/>
    <property type="molecule type" value="Genomic_DNA"/>
</dbReference>
<feature type="compositionally biased region" description="Polar residues" evidence="1">
    <location>
        <begin position="17"/>
        <end position="30"/>
    </location>
</feature>
<dbReference type="STRING" id="3476.A0A2P5AUQ0"/>
<proteinExistence type="predicted"/>
<protein>
    <submittedName>
        <fullName evidence="2">Uncharacterized protein</fullName>
    </submittedName>
</protein>
<dbReference type="AlphaFoldDB" id="A0A2P5AUQ0"/>
<feature type="compositionally biased region" description="Polar residues" evidence="1">
    <location>
        <begin position="60"/>
        <end position="94"/>
    </location>
</feature>
<feature type="region of interest" description="Disordered" evidence="1">
    <location>
        <begin position="1"/>
        <end position="102"/>
    </location>
</feature>
<keyword evidence="3" id="KW-1185">Reference proteome</keyword>
<evidence type="ECO:0000313" key="2">
    <source>
        <dbReference type="EMBL" id="PON40287.1"/>
    </source>
</evidence>